<dbReference type="GO" id="GO:0055085">
    <property type="term" value="P:transmembrane transport"/>
    <property type="evidence" value="ECO:0007669"/>
    <property type="project" value="InterPro"/>
</dbReference>
<dbReference type="Pfam" id="PF03480">
    <property type="entry name" value="DctP"/>
    <property type="match status" value="1"/>
</dbReference>
<dbReference type="AlphaFoldDB" id="A0A9X4EAU1"/>
<dbReference type="RefSeq" id="WP_274585636.1">
    <property type="nucleotide sequence ID" value="NZ_CP145811.1"/>
</dbReference>
<dbReference type="PROSITE" id="PS51257">
    <property type="entry name" value="PROKAR_LIPOPROTEIN"/>
    <property type="match status" value="1"/>
</dbReference>
<accession>A0A9X4EAU1</accession>
<dbReference type="Proteomes" id="UP001149607">
    <property type="component" value="Chromosome"/>
</dbReference>
<dbReference type="CDD" id="cd13665">
    <property type="entry name" value="PBP2_TRAP_Dctp3_4"/>
    <property type="match status" value="1"/>
</dbReference>
<evidence type="ECO:0000313" key="3">
    <source>
        <dbReference type="EMBL" id="MDD9328568.1"/>
    </source>
</evidence>
<dbReference type="EMBL" id="JAPQFL010000007">
    <property type="protein sequence ID" value="MDD9328568.1"/>
    <property type="molecule type" value="Genomic_DNA"/>
</dbReference>
<keyword evidence="5" id="KW-1185">Reference proteome</keyword>
<dbReference type="Gene3D" id="3.40.190.170">
    <property type="entry name" value="Bacterial extracellular solute-binding protein, family 7"/>
    <property type="match status" value="1"/>
</dbReference>
<organism evidence="3">
    <name type="scientific">Neisseria leonii</name>
    <dbReference type="NCBI Taxonomy" id="2995413"/>
    <lineage>
        <taxon>Bacteria</taxon>
        <taxon>Pseudomonadati</taxon>
        <taxon>Pseudomonadota</taxon>
        <taxon>Betaproteobacteria</taxon>
        <taxon>Neisseriales</taxon>
        <taxon>Neisseriaceae</taxon>
        <taxon>Neisseria</taxon>
    </lineage>
</organism>
<evidence type="ECO:0000313" key="5">
    <source>
        <dbReference type="Proteomes" id="UP001149607"/>
    </source>
</evidence>
<reference evidence="4" key="2">
    <citation type="submission" date="2024-02" db="EMBL/GenBank/DDBJ databases">
        <title>Neisseria leonii sp. nov.</title>
        <authorList>
            <person name="Boutroux M."/>
            <person name="Favre-Rochex S."/>
            <person name="Gorgette O."/>
            <person name="Touak G."/>
            <person name="Muhle E."/>
            <person name="Chesneau O."/>
            <person name="Clermont D."/>
            <person name="Rahi P."/>
        </authorList>
    </citation>
    <scope>NUCLEOTIDE SEQUENCE</scope>
    <source>
        <strain evidence="4">51.81</strain>
    </source>
</reference>
<sequence length="358" mass="39128">MMRPRKHFKTYLSAAVCVAALSSCSEDIGTGQTGDGNQPIVLKVAHFWPATSLAQKKILEPWCAKIAEESKQQMTCRIYPAMQLGGTPPQLIDQAADGIADIVWTLPGYSAGRFPSMEVMELPFMTRTAESGSRVAWQIYDEFGRKDFTDVKPLAFNVHDRGQIHNNVRPITRLADFKGLKMRAPTRLTNKMLSAFGATPVNIPLPGLADSVSKGVADGYILPWEVIPTMKLHDMTRYHSEINAPENALFSALFTIAMNKQRYDGLPDHLKKVIDDNSGADFSAAIGKAWDESVKTAKQPAVERGNAVNAIDHAGINEIKAAAAQVEADWMNEMGQKGYDGKAMVARAKALIAQAAQP</sequence>
<name>A0A9X4EAU1_9NEIS</name>
<dbReference type="InterPro" id="IPR018389">
    <property type="entry name" value="DctP_fam"/>
</dbReference>
<evidence type="ECO:0000313" key="4">
    <source>
        <dbReference type="EMBL" id="WWY03975.1"/>
    </source>
</evidence>
<evidence type="ECO:0000256" key="2">
    <source>
        <dbReference type="SAM" id="SignalP"/>
    </source>
</evidence>
<dbReference type="NCBIfam" id="NF037995">
    <property type="entry name" value="TRAP_S1"/>
    <property type="match status" value="1"/>
</dbReference>
<protein>
    <submittedName>
        <fullName evidence="3">TRAP transporter substrate-binding protein</fullName>
    </submittedName>
</protein>
<dbReference type="EMBL" id="CP146598">
    <property type="protein sequence ID" value="WWY03975.1"/>
    <property type="molecule type" value="Genomic_DNA"/>
</dbReference>
<evidence type="ECO:0000256" key="1">
    <source>
        <dbReference type="ARBA" id="ARBA00022729"/>
    </source>
</evidence>
<keyword evidence="1 2" id="KW-0732">Signal</keyword>
<gene>
    <name evidence="3" type="ORF">ORY91_002002</name>
    <name evidence="4" type="ORF">V9W64_04435</name>
</gene>
<proteinExistence type="predicted"/>
<dbReference type="InterPro" id="IPR038404">
    <property type="entry name" value="TRAP_DctP_sf"/>
</dbReference>
<dbReference type="PANTHER" id="PTHR33376:SF15">
    <property type="entry name" value="BLL6794 PROTEIN"/>
    <property type="match status" value="1"/>
</dbReference>
<feature type="chain" id="PRO_5042786834" evidence="2">
    <location>
        <begin position="26"/>
        <end position="358"/>
    </location>
</feature>
<reference evidence="3" key="1">
    <citation type="submission" date="2022-10" db="EMBL/GenBank/DDBJ databases">
        <authorList>
            <person name="Boutroux M."/>
        </authorList>
    </citation>
    <scope>NUCLEOTIDE SEQUENCE</scope>
    <source>
        <strain evidence="3">51.81</strain>
    </source>
</reference>
<dbReference type="PANTHER" id="PTHR33376">
    <property type="match status" value="1"/>
</dbReference>
<feature type="signal peptide" evidence="2">
    <location>
        <begin position="1"/>
        <end position="25"/>
    </location>
</feature>